<evidence type="ECO:0000313" key="1">
    <source>
        <dbReference type="EMBL" id="GGN51645.1"/>
    </source>
</evidence>
<name>A0ABQ2JQ24_9ACTN</name>
<dbReference type="EMBL" id="BMND01000018">
    <property type="protein sequence ID" value="GGN51645.1"/>
    <property type="molecule type" value="Genomic_DNA"/>
</dbReference>
<keyword evidence="2" id="KW-1185">Reference proteome</keyword>
<gene>
    <name evidence="1" type="ORF">GCM10012285_41970</name>
</gene>
<sequence>MRGVDRALHVGSALLFPELTEQMKKLVGQGEAEDSSDVLGSAVWALWDLFLDPEGRLWVGAVKALRSGFRESRLT</sequence>
<proteinExistence type="predicted"/>
<accession>A0ABQ2JQ24</accession>
<reference evidence="2" key="1">
    <citation type="journal article" date="2019" name="Int. J. Syst. Evol. Microbiol.">
        <title>The Global Catalogue of Microorganisms (GCM) 10K type strain sequencing project: providing services to taxonomists for standard genome sequencing and annotation.</title>
        <authorList>
            <consortium name="The Broad Institute Genomics Platform"/>
            <consortium name="The Broad Institute Genome Sequencing Center for Infectious Disease"/>
            <person name="Wu L."/>
            <person name="Ma J."/>
        </authorList>
    </citation>
    <scope>NUCLEOTIDE SEQUENCE [LARGE SCALE GENOMIC DNA]</scope>
    <source>
        <strain evidence="2">CGMCC 4.7323</strain>
    </source>
</reference>
<organism evidence="1 2">
    <name type="scientific">Streptomyces kronopolitis</name>
    <dbReference type="NCBI Taxonomy" id="1612435"/>
    <lineage>
        <taxon>Bacteria</taxon>
        <taxon>Bacillati</taxon>
        <taxon>Actinomycetota</taxon>
        <taxon>Actinomycetes</taxon>
        <taxon>Kitasatosporales</taxon>
        <taxon>Streptomycetaceae</taxon>
        <taxon>Streptomyces</taxon>
    </lineage>
</organism>
<evidence type="ECO:0000313" key="2">
    <source>
        <dbReference type="Proteomes" id="UP000600080"/>
    </source>
</evidence>
<dbReference type="Proteomes" id="UP000600080">
    <property type="component" value="Unassembled WGS sequence"/>
</dbReference>
<protein>
    <submittedName>
        <fullName evidence="1">Uncharacterized protein</fullName>
    </submittedName>
</protein>
<comment type="caution">
    <text evidence="1">The sequence shown here is derived from an EMBL/GenBank/DDBJ whole genome shotgun (WGS) entry which is preliminary data.</text>
</comment>